<proteinExistence type="predicted"/>
<dbReference type="Proteomes" id="UP000199421">
    <property type="component" value="Unassembled WGS sequence"/>
</dbReference>
<dbReference type="AlphaFoldDB" id="A0A1H7SQE0"/>
<dbReference type="InterPro" id="IPR045829">
    <property type="entry name" value="PKD_6"/>
</dbReference>
<dbReference type="Pfam" id="PF19408">
    <property type="entry name" value="PKD_6"/>
    <property type="match status" value="1"/>
</dbReference>
<keyword evidence="3" id="KW-1185">Reference proteome</keyword>
<evidence type="ECO:0000313" key="2">
    <source>
        <dbReference type="EMBL" id="SEL74723.1"/>
    </source>
</evidence>
<name>A0A1H7SQE0_OLID1</name>
<dbReference type="RefSeq" id="WP_093326459.1">
    <property type="nucleotide sequence ID" value="NZ_FOAF01000003.1"/>
</dbReference>
<sequence>MPANSVVSWNVSGPLSISGSNTEINVNVISTGGGIGFVLATITTPCGSFNTSAKEVIVGAAAPTAIQGQAIMGGSGAYDYSVTPIPGATSYQWSVSGGLTIQN</sequence>
<organism evidence="2 3">
    <name type="scientific">Olivibacter domesticus</name>
    <name type="common">Pseudosphingobacterium domesticum</name>
    <dbReference type="NCBI Taxonomy" id="407022"/>
    <lineage>
        <taxon>Bacteria</taxon>
        <taxon>Pseudomonadati</taxon>
        <taxon>Bacteroidota</taxon>
        <taxon>Sphingobacteriia</taxon>
        <taxon>Sphingobacteriales</taxon>
        <taxon>Sphingobacteriaceae</taxon>
        <taxon>Olivibacter</taxon>
    </lineage>
</organism>
<evidence type="ECO:0000313" key="3">
    <source>
        <dbReference type="Proteomes" id="UP000199421"/>
    </source>
</evidence>
<dbReference type="STRING" id="407022.SAMN05661044_03326"/>
<evidence type="ECO:0000259" key="1">
    <source>
        <dbReference type="Pfam" id="PF19408"/>
    </source>
</evidence>
<dbReference type="EMBL" id="FOAF01000003">
    <property type="protein sequence ID" value="SEL74723.1"/>
    <property type="molecule type" value="Genomic_DNA"/>
</dbReference>
<dbReference type="OrthoDB" id="9757809at2"/>
<accession>A0A1H7SQE0</accession>
<reference evidence="3" key="1">
    <citation type="submission" date="2016-10" db="EMBL/GenBank/DDBJ databases">
        <authorList>
            <person name="Varghese N."/>
            <person name="Submissions S."/>
        </authorList>
    </citation>
    <scope>NUCLEOTIDE SEQUENCE [LARGE SCALE GENOMIC DNA]</scope>
    <source>
        <strain evidence="3">DSM 18733</strain>
    </source>
</reference>
<feature type="domain" description="PKD-like" evidence="1">
    <location>
        <begin position="61"/>
        <end position="102"/>
    </location>
</feature>
<gene>
    <name evidence="2" type="ORF">SAMN05661044_03326</name>
</gene>
<protein>
    <recommendedName>
        <fullName evidence="1">PKD-like domain-containing protein</fullName>
    </recommendedName>
</protein>